<evidence type="ECO:0000259" key="1">
    <source>
        <dbReference type="Pfam" id="PF14291"/>
    </source>
</evidence>
<dbReference type="EMBL" id="PSQE01000007">
    <property type="protein sequence ID" value="RHN43973.1"/>
    <property type="molecule type" value="Genomic_DNA"/>
</dbReference>
<protein>
    <submittedName>
        <fullName evidence="2">Putative ribonuclease H-like domain-containing protein</fullName>
    </submittedName>
</protein>
<name>A0A396GTV2_MEDTR</name>
<accession>A0A396GTV2</accession>
<dbReference type="InterPro" id="IPR012337">
    <property type="entry name" value="RNaseH-like_sf"/>
</dbReference>
<dbReference type="AlphaFoldDB" id="A0A396GTV2"/>
<evidence type="ECO:0000313" key="2">
    <source>
        <dbReference type="EMBL" id="RHN43973.1"/>
    </source>
</evidence>
<sequence>MLETNQTPHNICVQSCEALLSHSQHIEQHIVRQRPEVIEKNRLRLKASIDCVRWLTFQACAFRGHNEDTTSNNRGNFIELLRFLGNANPKVDRVILQNAPSYARYTSSDVQKEILKILANMVRNSIRKEIGNAKFCILTDEARDESKKEQMAVILRFVDGDGLVQERFFDVVHVRDTSAMTLKNELVSVLSRFNLEVENILGQGYDGASNMRGEWNGLQALILRDCPYAYYVHCYAHRLQLALVAASREVVHIHEFFTQLTLVVNIVTASSKRHDQLQAAQEINITNMIANDELQTGKGANQVGTIRRAGALIFNPFVA</sequence>
<dbReference type="PANTHER" id="PTHR45749">
    <property type="match status" value="1"/>
</dbReference>
<dbReference type="SUPFAM" id="SSF53098">
    <property type="entry name" value="Ribonuclease H-like"/>
    <property type="match status" value="1"/>
</dbReference>
<reference evidence="2" key="1">
    <citation type="journal article" date="2018" name="Nat. Plants">
        <title>Whole-genome landscape of Medicago truncatula symbiotic genes.</title>
        <authorList>
            <person name="Pecrix Y."/>
            <person name="Gamas P."/>
            <person name="Carrere S."/>
        </authorList>
    </citation>
    <scope>NUCLEOTIDE SEQUENCE</scope>
    <source>
        <tissue evidence="2">Leaves</tissue>
    </source>
</reference>
<dbReference type="PANTHER" id="PTHR45749:SF37">
    <property type="entry name" value="OS05G0311600 PROTEIN"/>
    <property type="match status" value="1"/>
</dbReference>
<dbReference type="Gramene" id="rna38016">
    <property type="protein sequence ID" value="RHN43973.1"/>
    <property type="gene ID" value="gene38016"/>
</dbReference>
<dbReference type="Proteomes" id="UP000265566">
    <property type="component" value="Chromosome 7"/>
</dbReference>
<organism evidence="2">
    <name type="scientific">Medicago truncatula</name>
    <name type="common">Barrel medic</name>
    <name type="synonym">Medicago tribuloides</name>
    <dbReference type="NCBI Taxonomy" id="3880"/>
    <lineage>
        <taxon>Eukaryota</taxon>
        <taxon>Viridiplantae</taxon>
        <taxon>Streptophyta</taxon>
        <taxon>Embryophyta</taxon>
        <taxon>Tracheophyta</taxon>
        <taxon>Spermatophyta</taxon>
        <taxon>Magnoliopsida</taxon>
        <taxon>eudicotyledons</taxon>
        <taxon>Gunneridae</taxon>
        <taxon>Pentapetalae</taxon>
        <taxon>rosids</taxon>
        <taxon>fabids</taxon>
        <taxon>Fabales</taxon>
        <taxon>Fabaceae</taxon>
        <taxon>Papilionoideae</taxon>
        <taxon>50 kb inversion clade</taxon>
        <taxon>NPAAA clade</taxon>
        <taxon>Hologalegina</taxon>
        <taxon>IRL clade</taxon>
        <taxon>Trifolieae</taxon>
        <taxon>Medicago</taxon>
    </lineage>
</organism>
<dbReference type="Pfam" id="PF14291">
    <property type="entry name" value="DUF4371"/>
    <property type="match status" value="1"/>
</dbReference>
<proteinExistence type="predicted"/>
<dbReference type="InterPro" id="IPR025398">
    <property type="entry name" value="DUF4371"/>
</dbReference>
<comment type="caution">
    <text evidence="2">The sequence shown here is derived from an EMBL/GenBank/DDBJ whole genome shotgun (WGS) entry which is preliminary data.</text>
</comment>
<gene>
    <name evidence="2" type="ORF">MtrunA17_Chr7g0214311</name>
</gene>
<feature type="domain" description="DUF4371" evidence="1">
    <location>
        <begin position="8"/>
        <end position="217"/>
    </location>
</feature>